<accession>A0ABU6SHX0</accession>
<dbReference type="EMBL" id="JASCZI010060742">
    <property type="protein sequence ID" value="MED6135695.1"/>
    <property type="molecule type" value="Genomic_DNA"/>
</dbReference>
<proteinExistence type="predicted"/>
<dbReference type="Pfam" id="PF02721">
    <property type="entry name" value="DUF223"/>
    <property type="match status" value="1"/>
</dbReference>
<protein>
    <recommendedName>
        <fullName evidence="1">Replication protein A 70 kDa DNA-binding subunit B/D first OB fold domain-containing protein</fullName>
    </recommendedName>
</protein>
<dbReference type="InterPro" id="IPR003871">
    <property type="entry name" value="RFA1B/D_OB_1st"/>
</dbReference>
<name>A0ABU6SHX0_9FABA</name>
<dbReference type="Proteomes" id="UP001341840">
    <property type="component" value="Unassembled WGS sequence"/>
</dbReference>
<evidence type="ECO:0000313" key="2">
    <source>
        <dbReference type="EMBL" id="MED6135695.1"/>
    </source>
</evidence>
<evidence type="ECO:0000259" key="1">
    <source>
        <dbReference type="Pfam" id="PF02721"/>
    </source>
</evidence>
<dbReference type="InterPro" id="IPR012340">
    <property type="entry name" value="NA-bd_OB-fold"/>
</dbReference>
<sequence length="193" mass="22243">MESGRLVVEETGDETTWHGPDCFAYYWMQNQRLCIHLLLGDVAGCWLVALLSVSKGVIGVCSSHTLTSTTLQKKKALSIDQDEQHAVEKRTVAREDFLADVHSRKPDWNINVYVIRLWGVPTKSNLKVDWYIEMILQDRKGDRLHALLPCSLFKGLRDMINEFQLYNMRWLIVAEDKTRSKTTESDLVLTMSR</sequence>
<gene>
    <name evidence="2" type="ORF">PIB30_049096</name>
</gene>
<dbReference type="Gene3D" id="2.40.50.140">
    <property type="entry name" value="Nucleic acid-binding proteins"/>
    <property type="match status" value="1"/>
</dbReference>
<reference evidence="2 3" key="1">
    <citation type="journal article" date="2023" name="Plants (Basel)">
        <title>Bridging the Gap: Combining Genomics and Transcriptomics Approaches to Understand Stylosanthes scabra, an Orphan Legume from the Brazilian Caatinga.</title>
        <authorList>
            <person name="Ferreira-Neto J.R.C."/>
            <person name="da Silva M.D."/>
            <person name="Binneck E."/>
            <person name="de Melo N.F."/>
            <person name="da Silva R.H."/>
            <person name="de Melo A.L.T.M."/>
            <person name="Pandolfi V."/>
            <person name="Bustamante F.O."/>
            <person name="Brasileiro-Vidal A.C."/>
            <person name="Benko-Iseppon A.M."/>
        </authorList>
    </citation>
    <scope>NUCLEOTIDE SEQUENCE [LARGE SCALE GENOMIC DNA]</scope>
    <source>
        <tissue evidence="2">Leaves</tissue>
    </source>
</reference>
<feature type="domain" description="Replication protein A 70 kDa DNA-binding subunit B/D first OB fold" evidence="1">
    <location>
        <begin position="97"/>
        <end position="186"/>
    </location>
</feature>
<comment type="caution">
    <text evidence="2">The sequence shown here is derived from an EMBL/GenBank/DDBJ whole genome shotgun (WGS) entry which is preliminary data.</text>
</comment>
<organism evidence="2 3">
    <name type="scientific">Stylosanthes scabra</name>
    <dbReference type="NCBI Taxonomy" id="79078"/>
    <lineage>
        <taxon>Eukaryota</taxon>
        <taxon>Viridiplantae</taxon>
        <taxon>Streptophyta</taxon>
        <taxon>Embryophyta</taxon>
        <taxon>Tracheophyta</taxon>
        <taxon>Spermatophyta</taxon>
        <taxon>Magnoliopsida</taxon>
        <taxon>eudicotyledons</taxon>
        <taxon>Gunneridae</taxon>
        <taxon>Pentapetalae</taxon>
        <taxon>rosids</taxon>
        <taxon>fabids</taxon>
        <taxon>Fabales</taxon>
        <taxon>Fabaceae</taxon>
        <taxon>Papilionoideae</taxon>
        <taxon>50 kb inversion clade</taxon>
        <taxon>dalbergioids sensu lato</taxon>
        <taxon>Dalbergieae</taxon>
        <taxon>Pterocarpus clade</taxon>
        <taxon>Stylosanthes</taxon>
    </lineage>
</organism>
<evidence type="ECO:0000313" key="3">
    <source>
        <dbReference type="Proteomes" id="UP001341840"/>
    </source>
</evidence>
<keyword evidence="3" id="KW-1185">Reference proteome</keyword>